<dbReference type="AlphaFoldDB" id="A0A564TYQ9"/>
<feature type="domain" description="HTH lysR-type" evidence="5">
    <location>
        <begin position="1"/>
        <end position="58"/>
    </location>
</feature>
<dbReference type="PROSITE" id="PS50931">
    <property type="entry name" value="HTH_LYSR"/>
    <property type="match status" value="1"/>
</dbReference>
<organism evidence="6 7">
    <name type="scientific">Streptococcus constellatus</name>
    <dbReference type="NCBI Taxonomy" id="76860"/>
    <lineage>
        <taxon>Bacteria</taxon>
        <taxon>Bacillati</taxon>
        <taxon>Bacillota</taxon>
        <taxon>Bacilli</taxon>
        <taxon>Lactobacillales</taxon>
        <taxon>Streptococcaceae</taxon>
        <taxon>Streptococcus</taxon>
        <taxon>Streptococcus anginosus group</taxon>
    </lineage>
</organism>
<dbReference type="InterPro" id="IPR000847">
    <property type="entry name" value="LysR_HTH_N"/>
</dbReference>
<evidence type="ECO:0000256" key="4">
    <source>
        <dbReference type="ARBA" id="ARBA00023163"/>
    </source>
</evidence>
<sequence>MDIRVLNYFVTIAQEKNITRAAEKLLITQPTLSRQIKDLEEELGATLFRRSSRELQLTEEGQYLYNRAQEILSLVNKTQENLTRKGEIAGDLYIGAAESASLKLIAQACESMTSLYPQVRLHFRSGNADAVFEGLDQGILDFGIIFGSSVPQKYQALELPRQDRCSILVPQNHPLANKKTVSLADIATYPLIVSAQNDLDRSIFSELGDYRIVATYNLLYNAGLLVKAGVGIALGLDGILQDPELVTIPLDHQEESNLYLIWKARYDQTRTQQSFIEEVQVQLEKQKYDRKQKRG</sequence>
<dbReference type="Gene3D" id="3.40.190.290">
    <property type="match status" value="1"/>
</dbReference>
<dbReference type="FunFam" id="1.10.10.10:FF:000001">
    <property type="entry name" value="LysR family transcriptional regulator"/>
    <property type="match status" value="1"/>
</dbReference>
<dbReference type="Pfam" id="PF00126">
    <property type="entry name" value="HTH_1"/>
    <property type="match status" value="1"/>
</dbReference>
<dbReference type="InterPro" id="IPR036390">
    <property type="entry name" value="WH_DNA-bd_sf"/>
</dbReference>
<dbReference type="PANTHER" id="PTHR30419">
    <property type="entry name" value="HTH-TYPE TRANSCRIPTIONAL REGULATOR YBHD"/>
    <property type="match status" value="1"/>
</dbReference>
<dbReference type="PRINTS" id="PR00039">
    <property type="entry name" value="HTHLYSR"/>
</dbReference>
<reference evidence="6 7" key="1">
    <citation type="submission" date="2019-07" db="EMBL/GenBank/DDBJ databases">
        <authorList>
            <person name="Hibberd C M."/>
            <person name="Gehrig L. J."/>
            <person name="Chang H.-W."/>
            <person name="Venkatesh S."/>
        </authorList>
    </citation>
    <scope>NUCLEOTIDE SEQUENCE [LARGE SCALE GENOMIC DNA]</scope>
    <source>
        <strain evidence="6">Streptococcus_constellatus_SS_Bg39</strain>
    </source>
</reference>
<dbReference type="Pfam" id="PF03466">
    <property type="entry name" value="LysR_substrate"/>
    <property type="match status" value="1"/>
</dbReference>
<accession>A0A564TYQ9</accession>
<dbReference type="SUPFAM" id="SSF46785">
    <property type="entry name" value="Winged helix' DNA-binding domain"/>
    <property type="match status" value="1"/>
</dbReference>
<dbReference type="Gene3D" id="1.10.10.10">
    <property type="entry name" value="Winged helix-like DNA-binding domain superfamily/Winged helix DNA-binding domain"/>
    <property type="match status" value="1"/>
</dbReference>
<keyword evidence="2" id="KW-0805">Transcription regulation</keyword>
<evidence type="ECO:0000313" key="7">
    <source>
        <dbReference type="Proteomes" id="UP000385544"/>
    </source>
</evidence>
<evidence type="ECO:0000256" key="1">
    <source>
        <dbReference type="ARBA" id="ARBA00009437"/>
    </source>
</evidence>
<dbReference type="Proteomes" id="UP000385544">
    <property type="component" value="Unassembled WGS sequence"/>
</dbReference>
<dbReference type="CDD" id="cd05466">
    <property type="entry name" value="PBP2_LTTR_substrate"/>
    <property type="match status" value="1"/>
</dbReference>
<dbReference type="SUPFAM" id="SSF53850">
    <property type="entry name" value="Periplasmic binding protein-like II"/>
    <property type="match status" value="1"/>
</dbReference>
<gene>
    <name evidence="6" type="primary">oxyR_1</name>
    <name evidence="6" type="ORF">SCSS39_00073</name>
</gene>
<evidence type="ECO:0000259" key="5">
    <source>
        <dbReference type="PROSITE" id="PS50931"/>
    </source>
</evidence>
<dbReference type="InterPro" id="IPR005119">
    <property type="entry name" value="LysR_subst-bd"/>
</dbReference>
<dbReference type="GO" id="GO:0005829">
    <property type="term" value="C:cytosol"/>
    <property type="evidence" value="ECO:0007669"/>
    <property type="project" value="TreeGrafter"/>
</dbReference>
<comment type="similarity">
    <text evidence="1">Belongs to the LysR transcriptional regulatory family.</text>
</comment>
<evidence type="ECO:0000313" key="6">
    <source>
        <dbReference type="EMBL" id="VUX12360.1"/>
    </source>
</evidence>
<proteinExistence type="inferred from homology"/>
<dbReference type="EMBL" id="CABHMZ010000033">
    <property type="protein sequence ID" value="VUX12360.1"/>
    <property type="molecule type" value="Genomic_DNA"/>
</dbReference>
<evidence type="ECO:0000256" key="2">
    <source>
        <dbReference type="ARBA" id="ARBA00023015"/>
    </source>
</evidence>
<dbReference type="OrthoDB" id="9803735at2"/>
<dbReference type="InterPro" id="IPR036388">
    <property type="entry name" value="WH-like_DNA-bd_sf"/>
</dbReference>
<dbReference type="GO" id="GO:0003700">
    <property type="term" value="F:DNA-binding transcription factor activity"/>
    <property type="evidence" value="ECO:0007669"/>
    <property type="project" value="InterPro"/>
</dbReference>
<name>A0A564TYQ9_STRCV</name>
<keyword evidence="4" id="KW-0804">Transcription</keyword>
<dbReference type="PANTHER" id="PTHR30419:SF8">
    <property type="entry name" value="NITROGEN ASSIMILATION TRANSCRIPTIONAL ACTIVATOR-RELATED"/>
    <property type="match status" value="1"/>
</dbReference>
<evidence type="ECO:0000256" key="3">
    <source>
        <dbReference type="ARBA" id="ARBA00023125"/>
    </source>
</evidence>
<dbReference type="GO" id="GO:0003677">
    <property type="term" value="F:DNA binding"/>
    <property type="evidence" value="ECO:0007669"/>
    <property type="project" value="UniProtKB-KW"/>
</dbReference>
<keyword evidence="3" id="KW-0238">DNA-binding</keyword>
<dbReference type="RefSeq" id="WP_144211069.1">
    <property type="nucleotide sequence ID" value="NZ_CABHMZ010000033.1"/>
</dbReference>
<dbReference type="InterPro" id="IPR050950">
    <property type="entry name" value="HTH-type_LysR_regulators"/>
</dbReference>
<protein>
    <submittedName>
        <fullName evidence="6">Hydrogen peroxide-inducible genes activator</fullName>
    </submittedName>
</protein>